<evidence type="ECO:0000313" key="5">
    <source>
        <dbReference type="Proteomes" id="UP000199140"/>
    </source>
</evidence>
<sequence>MRMIKGFIRIWLVVSAAAASVLLVYVVNQSAPAWVTAVLLSPLFLIPITQTDEFLAPVINWVRRGFHGNPSDNPH</sequence>
<dbReference type="EMBL" id="CP015367">
    <property type="protein sequence ID" value="APT33373.1"/>
    <property type="molecule type" value="Genomic_DNA"/>
</dbReference>
<dbReference type="KEGG" id="mphy:MCBMB27_04082"/>
<evidence type="ECO:0008006" key="6">
    <source>
        <dbReference type="Google" id="ProtNLM"/>
    </source>
</evidence>
<evidence type="ECO:0000313" key="3">
    <source>
        <dbReference type="EMBL" id="SFG58638.1"/>
    </source>
</evidence>
<keyword evidence="1" id="KW-0812">Transmembrane</keyword>
<evidence type="ECO:0000313" key="4">
    <source>
        <dbReference type="Proteomes" id="UP000185487"/>
    </source>
</evidence>
<dbReference type="Proteomes" id="UP000199140">
    <property type="component" value="Unassembled WGS sequence"/>
</dbReference>
<evidence type="ECO:0000256" key="1">
    <source>
        <dbReference type="SAM" id="Phobius"/>
    </source>
</evidence>
<accession>A0AAE8L5K5</accession>
<organism evidence="3 5">
    <name type="scientific">Methylobacterium phyllosphaerae</name>
    <dbReference type="NCBI Taxonomy" id="418223"/>
    <lineage>
        <taxon>Bacteria</taxon>
        <taxon>Pseudomonadati</taxon>
        <taxon>Pseudomonadota</taxon>
        <taxon>Alphaproteobacteria</taxon>
        <taxon>Hyphomicrobiales</taxon>
        <taxon>Methylobacteriaceae</taxon>
        <taxon>Methylobacterium</taxon>
    </lineage>
</organism>
<keyword evidence="1" id="KW-1133">Transmembrane helix</keyword>
<name>A0AAE8L5K5_9HYPH</name>
<feature type="transmembrane region" description="Helical" evidence="1">
    <location>
        <begin position="7"/>
        <end position="27"/>
    </location>
</feature>
<evidence type="ECO:0000313" key="2">
    <source>
        <dbReference type="EMBL" id="APT33373.1"/>
    </source>
</evidence>
<dbReference type="AlphaFoldDB" id="A0AAE8L5K5"/>
<dbReference type="Proteomes" id="UP000185487">
    <property type="component" value="Chromosome"/>
</dbReference>
<gene>
    <name evidence="2" type="ORF">MCBMB27_04082</name>
    <name evidence="3" type="ORF">SAMN05192567_105116</name>
</gene>
<dbReference type="EMBL" id="FOPK01000005">
    <property type="protein sequence ID" value="SFG58638.1"/>
    <property type="molecule type" value="Genomic_DNA"/>
</dbReference>
<reference evidence="2 4" key="1">
    <citation type="submission" date="2016-04" db="EMBL/GenBank/DDBJ databases">
        <title>Complete genome sequencing and analysis of CBMB27, Methylobacterium phyllosphaerae isolated from leaf tissues of rice (Oryza sativa L.).</title>
        <authorList>
            <person name="Lee Y."/>
            <person name="Hwangbo K."/>
            <person name="Chung H."/>
            <person name="Yoo J."/>
            <person name="Kim K.Y."/>
            <person name="Sa T.M."/>
            <person name="Um Y."/>
            <person name="Madhaiyan M."/>
        </authorList>
    </citation>
    <scope>NUCLEOTIDE SEQUENCE [LARGE SCALE GENOMIC DNA]</scope>
    <source>
        <strain evidence="2 4">CBMB27</strain>
    </source>
</reference>
<proteinExistence type="predicted"/>
<protein>
    <recommendedName>
        <fullName evidence="6">Transmembrane protein</fullName>
    </recommendedName>
</protein>
<keyword evidence="4" id="KW-1185">Reference proteome</keyword>
<keyword evidence="1" id="KW-0472">Membrane</keyword>
<reference evidence="3 5" key="2">
    <citation type="submission" date="2016-10" db="EMBL/GenBank/DDBJ databases">
        <authorList>
            <person name="Varghese N."/>
            <person name="Submissions S."/>
        </authorList>
    </citation>
    <scope>NUCLEOTIDE SEQUENCE [LARGE SCALE GENOMIC DNA]</scope>
    <source>
        <strain evidence="3 5">CBMB27</strain>
    </source>
</reference>